<name>A0A0V1HDI7_TRIPS</name>
<gene>
    <name evidence="2" type="ORF">T4B_8321</name>
</gene>
<accession>A0A0V1HDI7</accession>
<feature type="compositionally biased region" description="Low complexity" evidence="1">
    <location>
        <begin position="78"/>
        <end position="103"/>
    </location>
</feature>
<comment type="caution">
    <text evidence="2">The sequence shown here is derived from an EMBL/GenBank/DDBJ whole genome shotgun (WGS) entry which is preliminary data.</text>
</comment>
<feature type="region of interest" description="Disordered" evidence="1">
    <location>
        <begin position="70"/>
        <end position="103"/>
    </location>
</feature>
<protein>
    <submittedName>
        <fullName evidence="2">Uncharacterized protein</fullName>
    </submittedName>
</protein>
<evidence type="ECO:0000313" key="2">
    <source>
        <dbReference type="EMBL" id="KRZ08380.1"/>
    </source>
</evidence>
<keyword evidence="3" id="KW-1185">Reference proteome</keyword>
<evidence type="ECO:0000256" key="1">
    <source>
        <dbReference type="SAM" id="MobiDB-lite"/>
    </source>
</evidence>
<sequence>MFKISTNVQSEIGTRSTVVKEPTLFVRLKMNMLKLSSVITSGAILVRQFLLNTFAEELKLFIKAITTPSKLDSKHHTNNTNTNTNTNNNNNNNNNNNSSSSSSTFLFDASISID</sequence>
<dbReference type="EMBL" id="JYDS01000398">
    <property type="protein sequence ID" value="KRZ08380.1"/>
    <property type="molecule type" value="Genomic_DNA"/>
</dbReference>
<reference evidence="2 3" key="1">
    <citation type="submission" date="2015-01" db="EMBL/GenBank/DDBJ databases">
        <title>Evolution of Trichinella species and genotypes.</title>
        <authorList>
            <person name="Korhonen P.K."/>
            <person name="Edoardo P."/>
            <person name="Giuseppe L.R."/>
            <person name="Gasser R.B."/>
        </authorList>
    </citation>
    <scope>NUCLEOTIDE SEQUENCE [LARGE SCALE GENOMIC DNA]</scope>
    <source>
        <strain evidence="2">ISS588</strain>
    </source>
</reference>
<dbReference type="AlphaFoldDB" id="A0A0V1HDI7"/>
<dbReference type="Proteomes" id="UP000054805">
    <property type="component" value="Unassembled WGS sequence"/>
</dbReference>
<proteinExistence type="predicted"/>
<organism evidence="2 3">
    <name type="scientific">Trichinella pseudospiralis</name>
    <name type="common">Parasitic roundworm</name>
    <dbReference type="NCBI Taxonomy" id="6337"/>
    <lineage>
        <taxon>Eukaryota</taxon>
        <taxon>Metazoa</taxon>
        <taxon>Ecdysozoa</taxon>
        <taxon>Nematoda</taxon>
        <taxon>Enoplea</taxon>
        <taxon>Dorylaimia</taxon>
        <taxon>Trichinellida</taxon>
        <taxon>Trichinellidae</taxon>
        <taxon>Trichinella</taxon>
    </lineage>
</organism>
<evidence type="ECO:0000313" key="3">
    <source>
        <dbReference type="Proteomes" id="UP000054805"/>
    </source>
</evidence>